<dbReference type="SMART" id="SM00671">
    <property type="entry name" value="SEL1"/>
    <property type="match status" value="3"/>
</dbReference>
<accession>A0A1A8XIN6</accession>
<evidence type="ECO:0000256" key="1">
    <source>
        <dbReference type="SAM" id="SignalP"/>
    </source>
</evidence>
<dbReference type="SUPFAM" id="SSF81901">
    <property type="entry name" value="HCP-like"/>
    <property type="match status" value="1"/>
</dbReference>
<organism evidence="2 3">
    <name type="scientific">Candidatus Propionivibrio aalborgensis</name>
    <dbReference type="NCBI Taxonomy" id="1860101"/>
    <lineage>
        <taxon>Bacteria</taxon>
        <taxon>Pseudomonadati</taxon>
        <taxon>Pseudomonadota</taxon>
        <taxon>Betaproteobacteria</taxon>
        <taxon>Rhodocyclales</taxon>
        <taxon>Rhodocyclaceae</taxon>
        <taxon>Propionivibrio</taxon>
    </lineage>
</organism>
<reference evidence="2 3" key="1">
    <citation type="submission" date="2016-06" db="EMBL/GenBank/DDBJ databases">
        <authorList>
            <person name="Kjaerup R.B."/>
            <person name="Dalgaard T.S."/>
            <person name="Juul-Madsen H.R."/>
        </authorList>
    </citation>
    <scope>NUCLEOTIDE SEQUENCE [LARGE SCALE GENOMIC DNA]</scope>
    <source>
        <strain evidence="2">2</strain>
    </source>
</reference>
<name>A0A1A8XIN6_9RHOO</name>
<feature type="signal peptide" evidence="1">
    <location>
        <begin position="1"/>
        <end position="27"/>
    </location>
</feature>
<dbReference type="AlphaFoldDB" id="A0A1A8XIN6"/>
<evidence type="ECO:0000313" key="2">
    <source>
        <dbReference type="EMBL" id="SBT04556.1"/>
    </source>
</evidence>
<dbReference type="Pfam" id="PF08238">
    <property type="entry name" value="Sel1"/>
    <property type="match status" value="3"/>
</dbReference>
<evidence type="ECO:0008006" key="4">
    <source>
        <dbReference type="Google" id="ProtNLM"/>
    </source>
</evidence>
<sequence>MNPHKMKSFKSKILVLSACLLATMAFAVETHAQVKKNANFDAGVAAYQANDQALAYKSFLVAAKEGHADSQFNVALMYEKGIGVGKDEKEAVVWYGKSAAQGNSAAQYNLGVLYENGRGTMIDFARANEWYRKASVQGDALAIGNLGMLYVRGQGVKENKVAGVALLLVSATQDPSPENNAKRNLASTRGLTTEMVTEAQALSGELSSAKNLLVPLDQYLKKTESGAKKK</sequence>
<evidence type="ECO:0000313" key="3">
    <source>
        <dbReference type="Proteomes" id="UP000199600"/>
    </source>
</evidence>
<keyword evidence="1" id="KW-0732">Signal</keyword>
<dbReference type="PANTHER" id="PTHR45011">
    <property type="entry name" value="DAP3-BINDING CELL DEATH ENHANCER 1"/>
    <property type="match status" value="1"/>
</dbReference>
<dbReference type="InterPro" id="IPR006597">
    <property type="entry name" value="Sel1-like"/>
</dbReference>
<dbReference type="EMBL" id="FLQY01000036">
    <property type="protein sequence ID" value="SBT04556.1"/>
    <property type="molecule type" value="Genomic_DNA"/>
</dbReference>
<dbReference type="Proteomes" id="UP000199600">
    <property type="component" value="Unassembled WGS sequence"/>
</dbReference>
<dbReference type="InterPro" id="IPR011990">
    <property type="entry name" value="TPR-like_helical_dom_sf"/>
</dbReference>
<feature type="chain" id="PRO_5008381528" description="Sel1 domain protein repeat-containing protein" evidence="1">
    <location>
        <begin position="28"/>
        <end position="230"/>
    </location>
</feature>
<keyword evidence="3" id="KW-1185">Reference proteome</keyword>
<dbReference type="PANTHER" id="PTHR45011:SF1">
    <property type="entry name" value="DAP3-BINDING CELL DEATH ENHANCER 1"/>
    <property type="match status" value="1"/>
</dbReference>
<gene>
    <name evidence="2" type="ORF">PROAA_1300009</name>
</gene>
<dbReference type="InterPro" id="IPR052748">
    <property type="entry name" value="ISR_Activator"/>
</dbReference>
<dbReference type="Gene3D" id="1.25.40.10">
    <property type="entry name" value="Tetratricopeptide repeat domain"/>
    <property type="match status" value="1"/>
</dbReference>
<proteinExistence type="predicted"/>
<protein>
    <recommendedName>
        <fullName evidence="4">Sel1 domain protein repeat-containing protein</fullName>
    </recommendedName>
</protein>